<dbReference type="PRINTS" id="PR00162">
    <property type="entry name" value="RIESKE"/>
</dbReference>
<dbReference type="Gene3D" id="2.102.10.10">
    <property type="entry name" value="Rieske [2Fe-2S] iron-sulphur domain"/>
    <property type="match status" value="1"/>
</dbReference>
<keyword evidence="15" id="KW-0408">Iron</keyword>
<keyword evidence="8" id="KW-1003">Cell membrane</keyword>
<comment type="cofactor">
    <cofactor evidence="20">
        <name>[2Fe-2S] cluster</name>
        <dbReference type="ChEBI" id="CHEBI:190135"/>
    </cofactor>
    <text evidence="20">Binds 1 [2Fe-2S] cluster per subunit.</text>
</comment>
<comment type="miscellaneous">
    <text evidence="20">The Rieske protein is a high potential 2Fe-2S protein.</text>
</comment>
<dbReference type="EC" id="7.1.1.8" evidence="5 20"/>
<comment type="catalytic activity">
    <reaction evidence="19 20">
        <text>a quinol + 2 Fe(III)-[cytochrome c](out) = a quinone + 2 Fe(II)-[cytochrome c](out) + 2 H(+)(out)</text>
        <dbReference type="Rhea" id="RHEA:11484"/>
        <dbReference type="Rhea" id="RHEA-COMP:10350"/>
        <dbReference type="Rhea" id="RHEA-COMP:14399"/>
        <dbReference type="ChEBI" id="CHEBI:15378"/>
        <dbReference type="ChEBI" id="CHEBI:24646"/>
        <dbReference type="ChEBI" id="CHEBI:29033"/>
        <dbReference type="ChEBI" id="CHEBI:29034"/>
        <dbReference type="ChEBI" id="CHEBI:132124"/>
        <dbReference type="EC" id="7.1.1.8"/>
    </reaction>
</comment>
<sequence>MFQRDRCRNGTAASNGADKDGGTEGVRRRDFIHIAPVAFAGTGAAAAVWPLIDSMNPSADVVAQATIEVDLQPIEPGQRITVSWREQPVFIVRRTAEEIARARADDASSGLIDPETDAARVQRPEWLVVVGVCTHLGCIPLGQGVGENRGRYGGWFCPCHGSIYDNSGRVRKGPAPKNLVVPQYVISDDLKLSIG</sequence>
<dbReference type="PANTHER" id="PTHR10134">
    <property type="entry name" value="CYTOCHROME B-C1 COMPLEX SUBUNIT RIESKE, MITOCHONDRIAL"/>
    <property type="match status" value="1"/>
</dbReference>
<dbReference type="InterPro" id="IPR017941">
    <property type="entry name" value="Rieske_2Fe-2S"/>
</dbReference>
<evidence type="ECO:0000256" key="5">
    <source>
        <dbReference type="ARBA" id="ARBA00012951"/>
    </source>
</evidence>
<dbReference type="InterPro" id="IPR019470">
    <property type="entry name" value="Ubiq_cytC_Rdtase_Fe-S_su_TAT"/>
</dbReference>
<evidence type="ECO:0000256" key="3">
    <source>
        <dbReference type="ARBA" id="ARBA00010651"/>
    </source>
</evidence>
<dbReference type="GO" id="GO:0005886">
    <property type="term" value="C:plasma membrane"/>
    <property type="evidence" value="ECO:0007669"/>
    <property type="project" value="UniProtKB-SubCell"/>
</dbReference>
<dbReference type="InterPro" id="IPR014349">
    <property type="entry name" value="Rieske_Fe-S_prot"/>
</dbReference>
<keyword evidence="7 20" id="KW-0813">Transport</keyword>
<keyword evidence="10" id="KW-0001">2Fe-2S</keyword>
<reference evidence="25" key="1">
    <citation type="submission" date="2017-05" db="EMBL/GenBank/DDBJ databases">
        <authorList>
            <person name="Lin X."/>
        </authorList>
    </citation>
    <scope>NUCLEOTIDE SEQUENCE [LARGE SCALE GENOMIC DNA]</scope>
    <source>
        <strain evidence="25">JLT2012</strain>
    </source>
</reference>
<evidence type="ECO:0000256" key="4">
    <source>
        <dbReference type="ARBA" id="ARBA00011649"/>
    </source>
</evidence>
<evidence type="ECO:0000256" key="17">
    <source>
        <dbReference type="ARBA" id="ARBA00023136"/>
    </source>
</evidence>
<comment type="similarity">
    <text evidence="3">Belongs to the Rieske iron-sulfur protein family.</text>
</comment>
<dbReference type="PROSITE" id="PS51296">
    <property type="entry name" value="RIESKE"/>
    <property type="match status" value="1"/>
</dbReference>
<comment type="subcellular location">
    <subcellularLocation>
        <location evidence="2">Cell membrane</location>
        <topology evidence="2">Single-pass membrane protein</topology>
    </subcellularLocation>
</comment>
<keyword evidence="12" id="KW-1278">Translocase</keyword>
<keyword evidence="9 20" id="KW-0812">Transmembrane</keyword>
<evidence type="ECO:0000256" key="14">
    <source>
        <dbReference type="ARBA" id="ARBA00022989"/>
    </source>
</evidence>
<protein>
    <recommendedName>
        <fullName evidence="6 20">Ubiquinol-cytochrome c reductase iron-sulfur subunit</fullName>
        <ecNumber evidence="5 20">7.1.1.8</ecNumber>
    </recommendedName>
</protein>
<evidence type="ECO:0000256" key="6">
    <source>
        <dbReference type="ARBA" id="ARBA00019816"/>
    </source>
</evidence>
<feature type="domain" description="Rieske" evidence="23">
    <location>
        <begin position="99"/>
        <end position="193"/>
    </location>
</feature>
<evidence type="ECO:0000256" key="21">
    <source>
        <dbReference type="RuleBase" id="RU004497"/>
    </source>
</evidence>
<dbReference type="Gene3D" id="1.20.5.510">
    <property type="entry name" value="Single helix bin"/>
    <property type="match status" value="1"/>
</dbReference>
<evidence type="ECO:0000256" key="11">
    <source>
        <dbReference type="ARBA" id="ARBA00022723"/>
    </source>
</evidence>
<keyword evidence="16" id="KW-0411">Iron-sulfur</keyword>
<dbReference type="Proteomes" id="UP000198462">
    <property type="component" value="Unassembled WGS sequence"/>
</dbReference>
<proteinExistence type="inferred from homology"/>
<evidence type="ECO:0000256" key="1">
    <source>
        <dbReference type="ARBA" id="ARBA00002444"/>
    </source>
</evidence>
<dbReference type="GO" id="GO:0008121">
    <property type="term" value="F:quinol-cytochrome-c reductase activity"/>
    <property type="evidence" value="ECO:0007669"/>
    <property type="project" value="UniProtKB-EC"/>
</dbReference>
<keyword evidence="13 20" id="KW-0249">Electron transport</keyword>
<keyword evidence="14 20" id="KW-1133">Transmembrane helix</keyword>
<dbReference type="Pfam" id="PF00355">
    <property type="entry name" value="Rieske"/>
    <property type="match status" value="1"/>
</dbReference>
<keyword evidence="25" id="KW-1185">Reference proteome</keyword>
<evidence type="ECO:0000256" key="9">
    <source>
        <dbReference type="ARBA" id="ARBA00022692"/>
    </source>
</evidence>
<dbReference type="GO" id="GO:0046872">
    <property type="term" value="F:metal ion binding"/>
    <property type="evidence" value="ECO:0007669"/>
    <property type="project" value="UniProtKB-KW"/>
</dbReference>
<dbReference type="SUPFAM" id="SSF50022">
    <property type="entry name" value="ISP domain"/>
    <property type="match status" value="1"/>
</dbReference>
<evidence type="ECO:0000256" key="8">
    <source>
        <dbReference type="ARBA" id="ARBA00022475"/>
    </source>
</evidence>
<dbReference type="OrthoDB" id="9767869at2"/>
<keyword evidence="11" id="KW-0479">Metal-binding</keyword>
<dbReference type="Pfam" id="PF10399">
    <property type="entry name" value="UCR_Fe-S_N"/>
    <property type="match status" value="1"/>
</dbReference>
<dbReference type="InterPro" id="IPR005805">
    <property type="entry name" value="Rieske_Fe-S_prot_C"/>
</dbReference>
<evidence type="ECO:0000256" key="16">
    <source>
        <dbReference type="ARBA" id="ARBA00023014"/>
    </source>
</evidence>
<evidence type="ECO:0000313" key="25">
    <source>
        <dbReference type="Proteomes" id="UP000198462"/>
    </source>
</evidence>
<evidence type="ECO:0000256" key="18">
    <source>
        <dbReference type="ARBA" id="ARBA00023157"/>
    </source>
</evidence>
<feature type="region of interest" description="Disordered" evidence="22">
    <location>
        <begin position="1"/>
        <end position="24"/>
    </location>
</feature>
<dbReference type="CDD" id="cd03470">
    <property type="entry name" value="Rieske_cytochrome_bc1"/>
    <property type="match status" value="1"/>
</dbReference>
<evidence type="ECO:0000256" key="20">
    <source>
        <dbReference type="RuleBase" id="RU004494"/>
    </source>
</evidence>
<dbReference type="GO" id="GO:0051537">
    <property type="term" value="F:2 iron, 2 sulfur cluster binding"/>
    <property type="evidence" value="ECO:0007669"/>
    <property type="project" value="UniProtKB-KW"/>
</dbReference>
<comment type="function">
    <text evidence="1">Component of the ubiquinol-cytochrome c reductase complex (complex III or cytochrome b-c1 complex), which is a respiratory chain that generates an electrochemical potential coupled to ATP synthesis.</text>
</comment>
<dbReference type="InterPro" id="IPR036922">
    <property type="entry name" value="Rieske_2Fe-2S_sf"/>
</dbReference>
<dbReference type="AlphaFoldDB" id="A0A219B7I4"/>
<evidence type="ECO:0000256" key="22">
    <source>
        <dbReference type="SAM" id="MobiDB-lite"/>
    </source>
</evidence>
<evidence type="ECO:0000313" key="24">
    <source>
        <dbReference type="EMBL" id="OWV33749.1"/>
    </source>
</evidence>
<feature type="transmembrane region" description="Helical" evidence="20">
    <location>
        <begin position="31"/>
        <end position="52"/>
    </location>
</feature>
<evidence type="ECO:0000256" key="10">
    <source>
        <dbReference type="ARBA" id="ARBA00022714"/>
    </source>
</evidence>
<evidence type="ECO:0000259" key="23">
    <source>
        <dbReference type="PROSITE" id="PS51296"/>
    </source>
</evidence>
<comment type="caution">
    <text evidence="24">The sequence shown here is derived from an EMBL/GenBank/DDBJ whole genome shotgun (WGS) entry which is preliminary data.</text>
</comment>
<dbReference type="EMBL" id="NFZT01000001">
    <property type="protein sequence ID" value="OWV33749.1"/>
    <property type="molecule type" value="Genomic_DNA"/>
</dbReference>
<dbReference type="FunFam" id="2.102.10.10:FF:000001">
    <property type="entry name" value="Cytochrome b-c1 complex subunit Rieske, mitochondrial"/>
    <property type="match status" value="1"/>
</dbReference>
<gene>
    <name evidence="24" type="ORF">B5C34_09930</name>
</gene>
<comment type="subunit">
    <text evidence="4 21">The main subunits of complex b-c1 are: cytochrome b, cytochrome c1 and the Rieske protein.</text>
</comment>
<evidence type="ECO:0000256" key="15">
    <source>
        <dbReference type="ARBA" id="ARBA00023004"/>
    </source>
</evidence>
<organism evidence="24 25">
    <name type="scientific">Pacificimonas flava</name>
    <dbReference type="NCBI Taxonomy" id="1234595"/>
    <lineage>
        <taxon>Bacteria</taxon>
        <taxon>Pseudomonadati</taxon>
        <taxon>Pseudomonadota</taxon>
        <taxon>Alphaproteobacteria</taxon>
        <taxon>Sphingomonadales</taxon>
        <taxon>Sphingosinicellaceae</taxon>
        <taxon>Pacificimonas</taxon>
    </lineage>
</organism>
<evidence type="ECO:0000256" key="13">
    <source>
        <dbReference type="ARBA" id="ARBA00022982"/>
    </source>
</evidence>
<name>A0A219B7I4_9SPHN</name>
<keyword evidence="18" id="KW-1015">Disulfide bond</keyword>
<evidence type="ECO:0000256" key="7">
    <source>
        <dbReference type="ARBA" id="ARBA00022448"/>
    </source>
</evidence>
<evidence type="ECO:0000256" key="2">
    <source>
        <dbReference type="ARBA" id="ARBA00004162"/>
    </source>
</evidence>
<evidence type="ECO:0000256" key="19">
    <source>
        <dbReference type="ARBA" id="ARBA00029351"/>
    </source>
</evidence>
<dbReference type="NCBIfam" id="TIGR01416">
    <property type="entry name" value="Rieske_proteo"/>
    <property type="match status" value="1"/>
</dbReference>
<dbReference type="InterPro" id="IPR006317">
    <property type="entry name" value="Ubiquinol_cyt_c_Rdtase_Fe-S-su"/>
</dbReference>
<keyword evidence="17 20" id="KW-0472">Membrane</keyword>
<evidence type="ECO:0000256" key="12">
    <source>
        <dbReference type="ARBA" id="ARBA00022967"/>
    </source>
</evidence>
<accession>A0A219B7I4</accession>